<protein>
    <submittedName>
        <fullName evidence="1">Spore gernimation protein</fullName>
    </submittedName>
</protein>
<gene>
    <name evidence="1" type="ORF">PUN50_05200</name>
</gene>
<dbReference type="AlphaFoldDB" id="A0AAQ3B1S3"/>
<name>A0AAQ3B1S3_9VIBR</name>
<accession>A0AAQ3B1S3</accession>
<sequence>MSRDDGITMKYRIYSISLLTGLLFGCANTEISLQPTKNVAEYKQLSPTQYHVYCPTGICRFQVSASQKTAVTIEMFYDKNKPFKKIEGLTYDNQNQNQYPTSNAFTLPVESGNERISVQVIDYYR</sequence>
<dbReference type="PROSITE" id="PS51257">
    <property type="entry name" value="PROKAR_LIPOPROTEIN"/>
    <property type="match status" value="1"/>
</dbReference>
<proteinExistence type="predicted"/>
<organism evidence="1 2">
    <name type="scientific">Vibrio campbellii</name>
    <dbReference type="NCBI Taxonomy" id="680"/>
    <lineage>
        <taxon>Bacteria</taxon>
        <taxon>Pseudomonadati</taxon>
        <taxon>Pseudomonadota</taxon>
        <taxon>Gammaproteobacteria</taxon>
        <taxon>Vibrionales</taxon>
        <taxon>Vibrionaceae</taxon>
        <taxon>Vibrio</taxon>
    </lineage>
</organism>
<dbReference type="EMBL" id="CP117988">
    <property type="protein sequence ID" value="WDG09275.1"/>
    <property type="molecule type" value="Genomic_DNA"/>
</dbReference>
<evidence type="ECO:0000313" key="2">
    <source>
        <dbReference type="Proteomes" id="UP001219537"/>
    </source>
</evidence>
<dbReference type="RefSeq" id="WP_274290972.1">
    <property type="nucleotide sequence ID" value="NZ_CP117988.1"/>
</dbReference>
<dbReference type="Proteomes" id="UP001219537">
    <property type="component" value="Chromosome 1"/>
</dbReference>
<reference evidence="1" key="1">
    <citation type="submission" date="2023-02" db="EMBL/GenBank/DDBJ databases">
        <title>Isolation, identification, and genome analysis of Vibrio campbellii in the Penaeus vannamei larvae stage.</title>
        <authorList>
            <person name="Huang T."/>
            <person name="Zhang B."/>
        </authorList>
    </citation>
    <scope>NUCLEOTIDE SEQUENCE</scope>
    <source>
        <strain evidence="1">20220413_1</strain>
    </source>
</reference>
<evidence type="ECO:0000313" key="1">
    <source>
        <dbReference type="EMBL" id="WDG09275.1"/>
    </source>
</evidence>